<evidence type="ECO:0000259" key="2">
    <source>
        <dbReference type="Pfam" id="PF14905"/>
    </source>
</evidence>
<reference evidence="3" key="1">
    <citation type="submission" date="2021-08" db="EMBL/GenBank/DDBJ databases">
        <title>Flavobacterium sp. strain CC-SYL302.</title>
        <authorList>
            <person name="Lin S.-Y."/>
            <person name="Lee T.-H."/>
            <person name="Young C.-C."/>
        </authorList>
    </citation>
    <scope>NUCLEOTIDE SEQUENCE</scope>
    <source>
        <strain evidence="3">CC-SYL302</strain>
    </source>
</reference>
<accession>A0ABY6LYS6</accession>
<evidence type="ECO:0000313" key="3">
    <source>
        <dbReference type="EMBL" id="UYW00585.1"/>
    </source>
</evidence>
<feature type="signal peptide" evidence="1">
    <location>
        <begin position="1"/>
        <end position="21"/>
    </location>
</feature>
<sequence length="929" mass="105294">MKTYLLLFTCFCVSFFYGQNAVSITGKVITAAELPIEAATVYLNAVADSSLVNYSISKVNGDFHLPVQPINQKTFFVVSAAGYKEHVLVFDAIHEHQNLGTIVLEPASNQTLKELVVTTHVAPVKIKKDTIEFNANSFDIRPDATVKSLLEQLPGVMVADNGKVIVNGQEVSEFLLNGKPFFDTNGQIILNNLPAHIISKIQVSDYKTKAQKLANEKASSTEKTINLTIKDDKNKGFFGNVTGGYGTDEKYEGSLLLNYFNNDTKISVLGSANNINSLGFSNNEIFDNLVSGRNVSLSQAANGAIAINDQNIGGDKGIYSNKLAGFNYSDIFNKKVNLSSNYIFNEINFSNQAKTRTENLIPGNLFVTDAEANENKLTKSNNAAVSFEVKLGKNTTLQIDPKIDYLDMQGTEAGNSTTVNQHQEMVNNQTYQKHQNSKQKNVGANLLLVHNFEKQNRNIVAQITTNFNQKDATAINQSQTNFLESQTQDIRNQQLQTINNENKTHLVFKYKEPIAPNQELTVGMQYENTFSRWNREGADFNQINATYNLADPSLSFTNNMQVNEFAPTFAYKYVLKDGYFEVNASPKIVDYNINNAYLNTPFRQQKTQVLPHVHAALRVPVNANRKVVFSYTYNQAINSLNYLAPVTDLVNPFLTVVGNPDLKNTEQHLFQLRTFTFNTESKLGTYVNTNFKINSVGIIKQLEYDENFKGTLNYLSGRAGYVGYFNSGVYQSIKVNDNNTFKYEYYLGFGFDKNYGITNQQKYTSQWFSIYPEIMLSWRYKKDFDVKATYEFNFSNLNYNNYVVDKTQYTSYVASLQTTLYWPKNVFFANDLNFTHNGNITPGFKKDFLLWNLSIGHKFLDETFIAKIKVYDVLNQNTNVRRTANATQVIDQYNSILKRYVMFSLTYKLAKFGGKEKNKYKVRDYEDEE</sequence>
<protein>
    <submittedName>
        <fullName evidence="3">Outer membrane beta-barrel family protein</fullName>
    </submittedName>
</protein>
<dbReference type="InterPro" id="IPR041700">
    <property type="entry name" value="OMP_b-brl_3"/>
</dbReference>
<proteinExistence type="predicted"/>
<evidence type="ECO:0000256" key="1">
    <source>
        <dbReference type="SAM" id="SignalP"/>
    </source>
</evidence>
<organism evidence="3 4">
    <name type="scientific">Flavobacterium agricola</name>
    <dbReference type="NCBI Taxonomy" id="2870839"/>
    <lineage>
        <taxon>Bacteria</taxon>
        <taxon>Pseudomonadati</taxon>
        <taxon>Bacteroidota</taxon>
        <taxon>Flavobacteriia</taxon>
        <taxon>Flavobacteriales</taxon>
        <taxon>Flavobacteriaceae</taxon>
        <taxon>Flavobacterium</taxon>
    </lineage>
</organism>
<evidence type="ECO:0000313" key="4">
    <source>
        <dbReference type="Proteomes" id="UP001163328"/>
    </source>
</evidence>
<keyword evidence="1" id="KW-0732">Signal</keyword>
<feature type="domain" description="Outer membrane protein beta-barrel" evidence="2">
    <location>
        <begin position="450"/>
        <end position="907"/>
    </location>
</feature>
<dbReference type="Pfam" id="PF14905">
    <property type="entry name" value="OMP_b-brl_3"/>
    <property type="match status" value="1"/>
</dbReference>
<dbReference type="EMBL" id="CP081495">
    <property type="protein sequence ID" value="UYW00585.1"/>
    <property type="molecule type" value="Genomic_DNA"/>
</dbReference>
<keyword evidence="4" id="KW-1185">Reference proteome</keyword>
<feature type="chain" id="PRO_5047155076" evidence="1">
    <location>
        <begin position="22"/>
        <end position="929"/>
    </location>
</feature>
<dbReference type="RefSeq" id="WP_264432477.1">
    <property type="nucleotide sequence ID" value="NZ_CP081495.1"/>
</dbReference>
<gene>
    <name evidence="3" type="ORF">K5I29_08510</name>
</gene>
<name>A0ABY6LYS6_9FLAO</name>
<dbReference type="SUPFAM" id="SSF56935">
    <property type="entry name" value="Porins"/>
    <property type="match status" value="1"/>
</dbReference>
<dbReference type="Proteomes" id="UP001163328">
    <property type="component" value="Chromosome"/>
</dbReference>